<comment type="caution">
    <text evidence="2">The sequence shown here is derived from an EMBL/GenBank/DDBJ whole genome shotgun (WGS) entry which is preliminary data.</text>
</comment>
<reference evidence="2" key="1">
    <citation type="submission" date="2021-02" db="EMBL/GenBank/DDBJ databases">
        <authorList>
            <person name="Dougan E. K."/>
            <person name="Rhodes N."/>
            <person name="Thang M."/>
            <person name="Chan C."/>
        </authorList>
    </citation>
    <scope>NUCLEOTIDE SEQUENCE</scope>
</reference>
<evidence type="ECO:0000313" key="3">
    <source>
        <dbReference type="Proteomes" id="UP000654075"/>
    </source>
</evidence>
<keyword evidence="1" id="KW-0175">Coiled coil</keyword>
<feature type="non-terminal residue" evidence="2">
    <location>
        <position position="1"/>
    </location>
</feature>
<dbReference type="Proteomes" id="UP000654075">
    <property type="component" value="Unassembled WGS sequence"/>
</dbReference>
<protein>
    <submittedName>
        <fullName evidence="2">Uncharacterized protein</fullName>
    </submittedName>
</protein>
<evidence type="ECO:0000313" key="2">
    <source>
        <dbReference type="EMBL" id="CAE8621767.1"/>
    </source>
</evidence>
<keyword evidence="3" id="KW-1185">Reference proteome</keyword>
<accession>A0A813GA45</accession>
<evidence type="ECO:0000256" key="1">
    <source>
        <dbReference type="SAM" id="Coils"/>
    </source>
</evidence>
<proteinExistence type="predicted"/>
<gene>
    <name evidence="2" type="ORF">PGLA1383_LOCUS39285</name>
</gene>
<feature type="coiled-coil region" evidence="1">
    <location>
        <begin position="30"/>
        <end position="57"/>
    </location>
</feature>
<sequence>VPLATLLVGDRRQHAFEESHKDSLAGLAAVELKQDSEETLKEKRQKLSDQLASQRAAQLAARSGREVIRAALAETESALADAASICGLGRSVFVCLEEQTRMPPQLPLPVGHKLKRPAEKGFKLLKEKTALLDKKAAAKDGEQGSAAAAKSRVDQRCQLTLDGIQARLEKEESERKAIQAALLVLSASA</sequence>
<dbReference type="EMBL" id="CAJNNV010027816">
    <property type="protein sequence ID" value="CAE8621767.1"/>
    <property type="molecule type" value="Genomic_DNA"/>
</dbReference>
<organism evidence="2 3">
    <name type="scientific">Polarella glacialis</name>
    <name type="common">Dinoflagellate</name>
    <dbReference type="NCBI Taxonomy" id="89957"/>
    <lineage>
        <taxon>Eukaryota</taxon>
        <taxon>Sar</taxon>
        <taxon>Alveolata</taxon>
        <taxon>Dinophyceae</taxon>
        <taxon>Suessiales</taxon>
        <taxon>Suessiaceae</taxon>
        <taxon>Polarella</taxon>
    </lineage>
</organism>
<name>A0A813GA45_POLGL</name>
<dbReference type="AlphaFoldDB" id="A0A813GA45"/>